<dbReference type="Pfam" id="PF06250">
    <property type="entry name" value="YhcG_C"/>
    <property type="match status" value="1"/>
</dbReference>
<dbReference type="Gene3D" id="3.40.1350.10">
    <property type="match status" value="1"/>
</dbReference>
<dbReference type="GO" id="GO:0003676">
    <property type="term" value="F:nucleic acid binding"/>
    <property type="evidence" value="ECO:0007669"/>
    <property type="project" value="InterPro"/>
</dbReference>
<protein>
    <recommendedName>
        <fullName evidence="5">DUF1016 domain-containing protein</fullName>
    </recommendedName>
</protein>
<dbReference type="Pfam" id="PF17761">
    <property type="entry name" value="DUF1016_N"/>
    <property type="match status" value="1"/>
</dbReference>
<proteinExistence type="predicted"/>
<name>A0AA87RBT4_9MICO</name>
<feature type="domain" description="YhcG PDDEXK nuclease" evidence="1">
    <location>
        <begin position="176"/>
        <end position="315"/>
    </location>
</feature>
<dbReference type="InterPro" id="IPR053148">
    <property type="entry name" value="PD-DEXK-like_domain"/>
</dbReference>
<accession>A0AA87RBT4</accession>
<dbReference type="Proteomes" id="UP000321749">
    <property type="component" value="Unassembled WGS sequence"/>
</dbReference>
<sequence length="340" mass="38821">MSELQLPERYDEILTALKAQVRGARLRAHRAINTDLIQLYWQIGRTILEQQREAGWGGKVVERLAHDLRREFPEMTGLSRRNLLYMRSFAEAWNDESSIVQQPVAQLPWGHITVLVDKLRDQDQREWYAARAAEEGWSRALLEHNIMGQLRQREGAAPSSFDEQLEQRDARLAQAISKDPYVFDFLGLGKEAAERDLEQAMMDRIVDVLRELGPGWAFVDRQKHLEIDGDDFYIDLLFFHTEQLRYVVFELKAGRFKPEYTGQLGFYVAVVDDLIRRPQHAPTVGIVLCADKNESVVRYSLRAAAGALAVSSFTYEGLPAEERAALPDADRIAHALDGVS</sequence>
<keyword evidence="4" id="KW-1185">Reference proteome</keyword>
<dbReference type="RefSeq" id="WP_146794235.1">
    <property type="nucleotide sequence ID" value="NZ_BJUU01000008.1"/>
</dbReference>
<dbReference type="InterPro" id="IPR011856">
    <property type="entry name" value="tRNA_endonuc-like_dom_sf"/>
</dbReference>
<dbReference type="PANTHER" id="PTHR30547:SF0">
    <property type="entry name" value="BLR8175 PROTEIN"/>
    <property type="match status" value="1"/>
</dbReference>
<dbReference type="InterPro" id="IPR009362">
    <property type="entry name" value="YhcG_C"/>
</dbReference>
<evidence type="ECO:0000313" key="4">
    <source>
        <dbReference type="Proteomes" id="UP000321749"/>
    </source>
</evidence>
<dbReference type="AlphaFoldDB" id="A0AA87RBT4"/>
<evidence type="ECO:0000259" key="2">
    <source>
        <dbReference type="Pfam" id="PF17761"/>
    </source>
</evidence>
<evidence type="ECO:0000313" key="3">
    <source>
        <dbReference type="EMBL" id="GEK80179.1"/>
    </source>
</evidence>
<reference evidence="3 4" key="1">
    <citation type="submission" date="2019-07" db="EMBL/GenBank/DDBJ databases">
        <title>Whole genome shotgun sequence of Agrococcus baldri NBRC 103055.</title>
        <authorList>
            <person name="Hosoyama A."/>
            <person name="Uohara A."/>
            <person name="Ohji S."/>
            <person name="Ichikawa N."/>
        </authorList>
    </citation>
    <scope>NUCLEOTIDE SEQUENCE [LARGE SCALE GENOMIC DNA]</scope>
    <source>
        <strain evidence="3 4">NBRC 103055</strain>
    </source>
</reference>
<organism evidence="3 4">
    <name type="scientific">Agrococcus baldri</name>
    <dbReference type="NCBI Taxonomy" id="153730"/>
    <lineage>
        <taxon>Bacteria</taxon>
        <taxon>Bacillati</taxon>
        <taxon>Actinomycetota</taxon>
        <taxon>Actinomycetes</taxon>
        <taxon>Micrococcales</taxon>
        <taxon>Microbacteriaceae</taxon>
        <taxon>Agrococcus</taxon>
    </lineage>
</organism>
<dbReference type="PANTHER" id="PTHR30547">
    <property type="entry name" value="UNCHARACTERIZED PROTEIN YHCG-RELATED"/>
    <property type="match status" value="1"/>
</dbReference>
<evidence type="ECO:0008006" key="5">
    <source>
        <dbReference type="Google" id="ProtNLM"/>
    </source>
</evidence>
<feature type="domain" description="YhcG N-terminal" evidence="2">
    <location>
        <begin position="17"/>
        <end position="153"/>
    </location>
</feature>
<dbReference type="InterPro" id="IPR041527">
    <property type="entry name" value="YhcG_N"/>
</dbReference>
<evidence type="ECO:0000259" key="1">
    <source>
        <dbReference type="Pfam" id="PF06250"/>
    </source>
</evidence>
<gene>
    <name evidence="3" type="ORF">ABA31_15300</name>
</gene>
<comment type="caution">
    <text evidence="3">The sequence shown here is derived from an EMBL/GenBank/DDBJ whole genome shotgun (WGS) entry which is preliminary data.</text>
</comment>
<dbReference type="EMBL" id="BJUU01000008">
    <property type="protein sequence ID" value="GEK80179.1"/>
    <property type="molecule type" value="Genomic_DNA"/>
</dbReference>